<accession>M3ETC9</accession>
<organism evidence="1 2">
    <name type="scientific">Streptomyces bottropensis ATCC 25435</name>
    <dbReference type="NCBI Taxonomy" id="1054862"/>
    <lineage>
        <taxon>Bacteria</taxon>
        <taxon>Bacillati</taxon>
        <taxon>Actinomycetota</taxon>
        <taxon>Actinomycetes</taxon>
        <taxon>Kitasatosporales</taxon>
        <taxon>Streptomycetaceae</taxon>
        <taxon>Streptomyces</taxon>
    </lineage>
</organism>
<evidence type="ECO:0000313" key="1">
    <source>
        <dbReference type="EMBL" id="EMF52378.1"/>
    </source>
</evidence>
<dbReference type="AlphaFoldDB" id="M3ETC9"/>
<name>M3ETC9_9ACTN</name>
<protein>
    <submittedName>
        <fullName evidence="1">Uncharacterized protein</fullName>
    </submittedName>
</protein>
<sequence>MLVDPHVSEAPAVFSRQPQALDAGKDVEDAAVSDHGVELRCRAPASAWIVRFDHVLR</sequence>
<reference evidence="2" key="1">
    <citation type="journal article" date="2013" name="Genome Announc.">
        <title>Draft Genome Sequence of Streptomyces bottropensis ATCC 25435, a Bottromycin-Producing Actinomycete.</title>
        <authorList>
            <person name="Zhang H."/>
            <person name="Zhou W."/>
            <person name="Zhuang Y."/>
            <person name="Liang X."/>
            <person name="Liu T."/>
        </authorList>
    </citation>
    <scope>NUCLEOTIDE SEQUENCE [LARGE SCALE GENOMIC DNA]</scope>
    <source>
        <strain evidence="2">ATCC 25435</strain>
    </source>
</reference>
<gene>
    <name evidence="1" type="ORF">SBD_6899</name>
</gene>
<proteinExistence type="predicted"/>
<dbReference type="EMBL" id="KB405095">
    <property type="protein sequence ID" value="EMF52378.1"/>
    <property type="molecule type" value="Genomic_DNA"/>
</dbReference>
<dbReference type="Proteomes" id="UP000030760">
    <property type="component" value="Unassembled WGS sequence"/>
</dbReference>
<evidence type="ECO:0000313" key="2">
    <source>
        <dbReference type="Proteomes" id="UP000030760"/>
    </source>
</evidence>